<protein>
    <submittedName>
        <fullName evidence="1">Uncharacterized protein</fullName>
    </submittedName>
</protein>
<gene>
    <name evidence="1" type="ORF">SAMN05421782_10823</name>
</gene>
<comment type="caution">
    <text evidence="1">The sequence shown here is derived from an EMBL/GenBank/DDBJ whole genome shotgun (WGS) entry which is preliminary data.</text>
</comment>
<name>A0AAX2DQG7_LISIV</name>
<evidence type="ECO:0000313" key="1">
    <source>
        <dbReference type="EMBL" id="SDW91206.1"/>
    </source>
</evidence>
<organism evidence="1 2">
    <name type="scientific">Listeria ivanovii</name>
    <dbReference type="NCBI Taxonomy" id="1638"/>
    <lineage>
        <taxon>Bacteria</taxon>
        <taxon>Bacillati</taxon>
        <taxon>Bacillota</taxon>
        <taxon>Bacilli</taxon>
        <taxon>Bacillales</taxon>
        <taxon>Listeriaceae</taxon>
        <taxon>Listeria</taxon>
    </lineage>
</organism>
<reference evidence="1 2" key="1">
    <citation type="submission" date="2016-10" db="EMBL/GenBank/DDBJ databases">
        <authorList>
            <person name="Varghese N."/>
            <person name="Submissions S."/>
        </authorList>
    </citation>
    <scope>NUCLEOTIDE SEQUENCE [LARGE SCALE GENOMIC DNA]</scope>
    <source>
        <strain evidence="1 2">ATCC 49954</strain>
    </source>
</reference>
<dbReference type="RefSeq" id="WP_003718451.1">
    <property type="nucleotide sequence ID" value="NZ_FNMX01000008.1"/>
</dbReference>
<proteinExistence type="predicted"/>
<accession>A0AAX2DQG7</accession>
<dbReference type="EMBL" id="FNMX01000008">
    <property type="protein sequence ID" value="SDW91206.1"/>
    <property type="molecule type" value="Genomic_DNA"/>
</dbReference>
<evidence type="ECO:0000313" key="2">
    <source>
        <dbReference type="Proteomes" id="UP000183610"/>
    </source>
</evidence>
<dbReference type="AlphaFoldDB" id="A0AAX2DQG7"/>
<sequence length="175" mass="20180">MKLQHLKKLNQANVYEIYSDIEDSESCYVGFIKETYDEFIMIDSYDHEGRFHGYRLIANEQIFKIKSDSKYLAKYNELEPAPSPPPQLTNKNNHMDMVEFLMSSQKNHQLTELTLEWGEDINGSIESVADNLVIINALSAEDFQADGQCFIELDSINEAAIQTKTLNFITTKNRK</sequence>
<dbReference type="Proteomes" id="UP000183610">
    <property type="component" value="Unassembled WGS sequence"/>
</dbReference>